<gene>
    <name evidence="1" type="ORF">BJ988_002199</name>
</gene>
<organism evidence="1 2">
    <name type="scientific">Nocardioides panzhihuensis</name>
    <dbReference type="NCBI Taxonomy" id="860243"/>
    <lineage>
        <taxon>Bacteria</taxon>
        <taxon>Bacillati</taxon>
        <taxon>Actinomycetota</taxon>
        <taxon>Actinomycetes</taxon>
        <taxon>Propionibacteriales</taxon>
        <taxon>Nocardioidaceae</taxon>
        <taxon>Nocardioides</taxon>
    </lineage>
</organism>
<dbReference type="Proteomes" id="UP000564496">
    <property type="component" value="Unassembled WGS sequence"/>
</dbReference>
<dbReference type="RefSeq" id="WP_179658025.1">
    <property type="nucleotide sequence ID" value="NZ_JACBZR010000001.1"/>
</dbReference>
<accession>A0A7Z0DLM6</accession>
<evidence type="ECO:0000313" key="2">
    <source>
        <dbReference type="Proteomes" id="UP000564496"/>
    </source>
</evidence>
<dbReference type="AlphaFoldDB" id="A0A7Z0DLM6"/>
<protein>
    <submittedName>
        <fullName evidence="1">Uncharacterized protein</fullName>
    </submittedName>
</protein>
<comment type="caution">
    <text evidence="1">The sequence shown here is derived from an EMBL/GenBank/DDBJ whole genome shotgun (WGS) entry which is preliminary data.</text>
</comment>
<evidence type="ECO:0000313" key="1">
    <source>
        <dbReference type="EMBL" id="NYI77551.1"/>
    </source>
</evidence>
<proteinExistence type="predicted"/>
<dbReference type="EMBL" id="JACBZR010000001">
    <property type="protein sequence ID" value="NYI77551.1"/>
    <property type="molecule type" value="Genomic_DNA"/>
</dbReference>
<sequence length="125" mass="13575">MSTLIAVVALVVAAAAAAAAVAWRLRRSNQALRAETIGLLWRLEQADLTAPRSAYAELPPEDRLLSIRILNPLELASAQTKAATMLHRVRPALLSKMVYDQAAESLRERLADEGVVAEVRVHAGR</sequence>
<keyword evidence="2" id="KW-1185">Reference proteome</keyword>
<reference evidence="1 2" key="1">
    <citation type="submission" date="2020-07" db="EMBL/GenBank/DDBJ databases">
        <title>Sequencing the genomes of 1000 actinobacteria strains.</title>
        <authorList>
            <person name="Klenk H.-P."/>
        </authorList>
    </citation>
    <scope>NUCLEOTIDE SEQUENCE [LARGE SCALE GENOMIC DNA]</scope>
    <source>
        <strain evidence="1 2">DSM 26487</strain>
    </source>
</reference>
<name>A0A7Z0DLM6_9ACTN</name>